<keyword evidence="1" id="KW-0678">Repressor</keyword>
<gene>
    <name evidence="7" type="ORF">HD597_003733</name>
</gene>
<feature type="DNA-binding region" description="H-T-H motif" evidence="5">
    <location>
        <begin position="37"/>
        <end position="56"/>
    </location>
</feature>
<sequence>MARDERPKGGIRADARRNRAAIVRVTIETLRRNPEASIPEIAAAAGVGRMTLYGHFPTRAELLEAALADALERGERTLGRLDLVGDPRDVLVQLIDTSWVLVDESRALLAAAQKQLPPARIRELHEQAEARVRELLTWGQGEGAFRADLPVDWLVSVTHLVIHGAADEVAAGRLTPDDASRVIRETLLGAFTRRDTGDS</sequence>
<dbReference type="PANTHER" id="PTHR30055:SF175">
    <property type="entry name" value="HTH-TYPE TRANSCRIPTIONAL REPRESSOR KSTR2"/>
    <property type="match status" value="1"/>
</dbReference>
<dbReference type="EMBL" id="JAMZEB010000002">
    <property type="protein sequence ID" value="MCP2356713.1"/>
    <property type="molecule type" value="Genomic_DNA"/>
</dbReference>
<accession>A0A9X2GM00</accession>
<organism evidence="7 8">
    <name type="scientific">Nonomuraea thailandensis</name>
    <dbReference type="NCBI Taxonomy" id="1188745"/>
    <lineage>
        <taxon>Bacteria</taxon>
        <taxon>Bacillati</taxon>
        <taxon>Actinomycetota</taxon>
        <taxon>Actinomycetes</taxon>
        <taxon>Streptosporangiales</taxon>
        <taxon>Streptosporangiaceae</taxon>
        <taxon>Nonomuraea</taxon>
    </lineage>
</organism>
<evidence type="ECO:0000259" key="6">
    <source>
        <dbReference type="PROSITE" id="PS50977"/>
    </source>
</evidence>
<dbReference type="AlphaFoldDB" id="A0A9X2GM00"/>
<evidence type="ECO:0000256" key="1">
    <source>
        <dbReference type="ARBA" id="ARBA00022491"/>
    </source>
</evidence>
<evidence type="ECO:0000256" key="5">
    <source>
        <dbReference type="PROSITE-ProRule" id="PRU00335"/>
    </source>
</evidence>
<keyword evidence="3 5" id="KW-0238">DNA-binding</keyword>
<evidence type="ECO:0000313" key="8">
    <source>
        <dbReference type="Proteomes" id="UP001139648"/>
    </source>
</evidence>
<dbReference type="SUPFAM" id="SSF48498">
    <property type="entry name" value="Tetracyclin repressor-like, C-terminal domain"/>
    <property type="match status" value="1"/>
</dbReference>
<dbReference type="PROSITE" id="PS50977">
    <property type="entry name" value="HTH_TETR_2"/>
    <property type="match status" value="1"/>
</dbReference>
<dbReference type="Proteomes" id="UP001139648">
    <property type="component" value="Unassembled WGS sequence"/>
</dbReference>
<evidence type="ECO:0000256" key="2">
    <source>
        <dbReference type="ARBA" id="ARBA00023015"/>
    </source>
</evidence>
<proteinExistence type="predicted"/>
<name>A0A9X2GM00_9ACTN</name>
<dbReference type="InterPro" id="IPR001647">
    <property type="entry name" value="HTH_TetR"/>
</dbReference>
<dbReference type="InterPro" id="IPR036271">
    <property type="entry name" value="Tet_transcr_reg_TetR-rel_C_sf"/>
</dbReference>
<keyword evidence="8" id="KW-1185">Reference proteome</keyword>
<dbReference type="InterPro" id="IPR009057">
    <property type="entry name" value="Homeodomain-like_sf"/>
</dbReference>
<evidence type="ECO:0000256" key="3">
    <source>
        <dbReference type="ARBA" id="ARBA00023125"/>
    </source>
</evidence>
<dbReference type="SUPFAM" id="SSF46689">
    <property type="entry name" value="Homeodomain-like"/>
    <property type="match status" value="1"/>
</dbReference>
<keyword evidence="4" id="KW-0804">Transcription</keyword>
<dbReference type="RefSeq" id="WP_253743824.1">
    <property type="nucleotide sequence ID" value="NZ_BAABKA010000063.1"/>
</dbReference>
<protein>
    <submittedName>
        <fullName evidence="7">AcrR family transcriptional regulator</fullName>
    </submittedName>
</protein>
<dbReference type="PANTHER" id="PTHR30055">
    <property type="entry name" value="HTH-TYPE TRANSCRIPTIONAL REGULATOR RUTR"/>
    <property type="match status" value="1"/>
</dbReference>
<evidence type="ECO:0000313" key="7">
    <source>
        <dbReference type="EMBL" id="MCP2356713.1"/>
    </source>
</evidence>
<comment type="caution">
    <text evidence="7">The sequence shown here is derived from an EMBL/GenBank/DDBJ whole genome shotgun (WGS) entry which is preliminary data.</text>
</comment>
<reference evidence="7" key="1">
    <citation type="submission" date="2022-06" db="EMBL/GenBank/DDBJ databases">
        <title>Sequencing the genomes of 1000 actinobacteria strains.</title>
        <authorList>
            <person name="Klenk H.-P."/>
        </authorList>
    </citation>
    <scope>NUCLEOTIDE SEQUENCE</scope>
    <source>
        <strain evidence="7">DSM 46694</strain>
    </source>
</reference>
<dbReference type="InterPro" id="IPR050109">
    <property type="entry name" value="HTH-type_TetR-like_transc_reg"/>
</dbReference>
<keyword evidence="2" id="KW-0805">Transcription regulation</keyword>
<evidence type="ECO:0000256" key="4">
    <source>
        <dbReference type="ARBA" id="ARBA00023163"/>
    </source>
</evidence>
<dbReference type="GO" id="GO:0003700">
    <property type="term" value="F:DNA-binding transcription factor activity"/>
    <property type="evidence" value="ECO:0007669"/>
    <property type="project" value="TreeGrafter"/>
</dbReference>
<dbReference type="Pfam" id="PF00440">
    <property type="entry name" value="TetR_N"/>
    <property type="match status" value="1"/>
</dbReference>
<feature type="domain" description="HTH tetR-type" evidence="6">
    <location>
        <begin position="16"/>
        <end position="74"/>
    </location>
</feature>
<dbReference type="Gene3D" id="1.10.357.10">
    <property type="entry name" value="Tetracycline Repressor, domain 2"/>
    <property type="match status" value="1"/>
</dbReference>
<dbReference type="GO" id="GO:0000976">
    <property type="term" value="F:transcription cis-regulatory region binding"/>
    <property type="evidence" value="ECO:0007669"/>
    <property type="project" value="TreeGrafter"/>
</dbReference>